<sequence>MEKNYTGGGGYKWHKEGTRWFAQPSFFESQAFDTVLLTNDWTDKVRKLITYETVALEHFKVNGRKMLTVERITGGEDWNMAYKVTEEYTIMKGGEEIVKIIGEAKRCTSPLDAPPSGIDPEMLHRRELLGN</sequence>
<protein>
    <submittedName>
        <fullName evidence="1">Uncharacterized protein</fullName>
    </submittedName>
</protein>
<gene>
    <name evidence="1" type="ORF">GE061_012943</name>
</gene>
<evidence type="ECO:0000313" key="2">
    <source>
        <dbReference type="Proteomes" id="UP000466442"/>
    </source>
</evidence>
<comment type="caution">
    <text evidence="1">The sequence shown here is derived from an EMBL/GenBank/DDBJ whole genome shotgun (WGS) entry which is preliminary data.</text>
</comment>
<reference evidence="1" key="1">
    <citation type="journal article" date="2021" name="Mol. Ecol. Resour.">
        <title>Apolygus lucorum genome provides insights into omnivorousness and mesophyll feeding.</title>
        <authorList>
            <person name="Liu Y."/>
            <person name="Liu H."/>
            <person name="Wang H."/>
            <person name="Huang T."/>
            <person name="Liu B."/>
            <person name="Yang B."/>
            <person name="Yin L."/>
            <person name="Li B."/>
            <person name="Zhang Y."/>
            <person name="Zhang S."/>
            <person name="Jiang F."/>
            <person name="Zhang X."/>
            <person name="Ren Y."/>
            <person name="Wang B."/>
            <person name="Wang S."/>
            <person name="Lu Y."/>
            <person name="Wu K."/>
            <person name="Fan W."/>
            <person name="Wang G."/>
        </authorList>
    </citation>
    <scope>NUCLEOTIDE SEQUENCE</scope>
    <source>
        <strain evidence="1">12Hb</strain>
    </source>
</reference>
<organism evidence="1 2">
    <name type="scientific">Apolygus lucorum</name>
    <name type="common">Small green plant bug</name>
    <name type="synonym">Lygocoris lucorum</name>
    <dbReference type="NCBI Taxonomy" id="248454"/>
    <lineage>
        <taxon>Eukaryota</taxon>
        <taxon>Metazoa</taxon>
        <taxon>Ecdysozoa</taxon>
        <taxon>Arthropoda</taxon>
        <taxon>Hexapoda</taxon>
        <taxon>Insecta</taxon>
        <taxon>Pterygota</taxon>
        <taxon>Neoptera</taxon>
        <taxon>Paraneoptera</taxon>
        <taxon>Hemiptera</taxon>
        <taxon>Heteroptera</taxon>
        <taxon>Panheteroptera</taxon>
        <taxon>Cimicomorpha</taxon>
        <taxon>Miridae</taxon>
        <taxon>Mirini</taxon>
        <taxon>Apolygus</taxon>
    </lineage>
</organism>
<name>A0A8S9XTR3_APOLU</name>
<dbReference type="AlphaFoldDB" id="A0A8S9XTR3"/>
<dbReference type="Proteomes" id="UP000466442">
    <property type="component" value="Unassembled WGS sequence"/>
</dbReference>
<keyword evidence="2" id="KW-1185">Reference proteome</keyword>
<proteinExistence type="predicted"/>
<accession>A0A8S9XTR3</accession>
<evidence type="ECO:0000313" key="1">
    <source>
        <dbReference type="EMBL" id="KAF6212420.1"/>
    </source>
</evidence>
<dbReference type="EMBL" id="WIXP02000004">
    <property type="protein sequence ID" value="KAF6212420.1"/>
    <property type="molecule type" value="Genomic_DNA"/>
</dbReference>